<dbReference type="Proteomes" id="UP001590951">
    <property type="component" value="Unassembled WGS sequence"/>
</dbReference>
<organism evidence="2 3">
    <name type="scientific">Lepraria finkii</name>
    <dbReference type="NCBI Taxonomy" id="1340010"/>
    <lineage>
        <taxon>Eukaryota</taxon>
        <taxon>Fungi</taxon>
        <taxon>Dikarya</taxon>
        <taxon>Ascomycota</taxon>
        <taxon>Pezizomycotina</taxon>
        <taxon>Lecanoromycetes</taxon>
        <taxon>OSLEUM clade</taxon>
        <taxon>Lecanoromycetidae</taxon>
        <taxon>Lecanorales</taxon>
        <taxon>Lecanorineae</taxon>
        <taxon>Stereocaulaceae</taxon>
        <taxon>Lepraria</taxon>
    </lineage>
</organism>
<keyword evidence="3" id="KW-1185">Reference proteome</keyword>
<comment type="caution">
    <text evidence="2">The sequence shown here is derived from an EMBL/GenBank/DDBJ whole genome shotgun (WGS) entry which is preliminary data.</text>
</comment>
<feature type="compositionally biased region" description="Low complexity" evidence="1">
    <location>
        <begin position="1"/>
        <end position="15"/>
    </location>
</feature>
<accession>A0ABR4AM00</accession>
<proteinExistence type="predicted"/>
<evidence type="ECO:0000256" key="1">
    <source>
        <dbReference type="SAM" id="MobiDB-lite"/>
    </source>
</evidence>
<protein>
    <submittedName>
        <fullName evidence="2">Uncharacterized protein</fullName>
    </submittedName>
</protein>
<reference evidence="2 3" key="1">
    <citation type="submission" date="2024-09" db="EMBL/GenBank/DDBJ databases">
        <title>Rethinking Asexuality: The Enigmatic Case of Functional Sexual Genes in Lepraria (Stereocaulaceae).</title>
        <authorList>
            <person name="Doellman M."/>
            <person name="Sun Y."/>
            <person name="Barcenas-Pena A."/>
            <person name="Lumbsch H.T."/>
            <person name="Grewe F."/>
        </authorList>
    </citation>
    <scope>NUCLEOTIDE SEQUENCE [LARGE SCALE GENOMIC DNA]</scope>
    <source>
        <strain evidence="2 3">Grewe 0041</strain>
    </source>
</reference>
<feature type="region of interest" description="Disordered" evidence="1">
    <location>
        <begin position="1"/>
        <end position="36"/>
    </location>
</feature>
<dbReference type="EMBL" id="JBHFEH010000132">
    <property type="protein sequence ID" value="KAL2045876.1"/>
    <property type="molecule type" value="Genomic_DNA"/>
</dbReference>
<gene>
    <name evidence="2" type="ORF">ABVK25_011979</name>
</gene>
<dbReference type="PANTHER" id="PTHR14149">
    <property type="entry name" value="RAS GTPASE-ACTIVATING PROTEIN WITH IQ MOTIF"/>
    <property type="match status" value="1"/>
</dbReference>
<feature type="compositionally biased region" description="Polar residues" evidence="1">
    <location>
        <begin position="16"/>
        <end position="27"/>
    </location>
</feature>
<name>A0ABR4AM00_9LECA</name>
<evidence type="ECO:0000313" key="3">
    <source>
        <dbReference type="Proteomes" id="UP001590951"/>
    </source>
</evidence>
<dbReference type="PANTHER" id="PTHR14149:SF17">
    <property type="entry name" value="GTPASE-ACTIVATING PROTEIN"/>
    <property type="match status" value="1"/>
</dbReference>
<evidence type="ECO:0000313" key="2">
    <source>
        <dbReference type="EMBL" id="KAL2045876.1"/>
    </source>
</evidence>
<sequence>MLPATSRGSASTSSSFEPMSRTNTYSSHEGARSIRQSKRVSMTALYVSMSAKDKDLEISDDLARAQRVLRDLKSKISTQSKKNFVLEKDVRYLDSRIALLIQNRMALEEQNEVASHLDEAAELQEGLLSQ</sequence>